<feature type="transmembrane region" description="Helical" evidence="1">
    <location>
        <begin position="76"/>
        <end position="99"/>
    </location>
</feature>
<dbReference type="KEGG" id="dfa:DFA_02016"/>
<dbReference type="EMBL" id="GL883015">
    <property type="protein sequence ID" value="EGG19231.1"/>
    <property type="molecule type" value="Genomic_DNA"/>
</dbReference>
<gene>
    <name evidence="2" type="ORF">DFA_02016</name>
</gene>
<feature type="transmembrane region" description="Helical" evidence="1">
    <location>
        <begin position="111"/>
        <end position="134"/>
    </location>
</feature>
<dbReference type="PROSITE" id="PS51257">
    <property type="entry name" value="PROKAR_LIPOPROTEIN"/>
    <property type="match status" value="1"/>
</dbReference>
<accession>F4PYG5</accession>
<dbReference type="GeneID" id="14871353"/>
<sequence length="197" mass="21761">MGHRAKLAGSLFLTLLAIGCIAVAYSFPWYRVVLEPTTDDDINTYYYWTKYRLTNSDNEQISEDDYDDNNKNVKQVFTVSLSFLTAAAFAALGTAIFQIIGIISKSRFIRILSGIGGLAIAILAAIAFFTFFGITKGFDKDNSCLLIPFKDDYCTSFMASSENIMKSTLTFGPYIGWWVTIGSICFGLLSGITSFLA</sequence>
<organism evidence="2 3">
    <name type="scientific">Cavenderia fasciculata</name>
    <name type="common">Slime mold</name>
    <name type="synonym">Dictyostelium fasciculatum</name>
    <dbReference type="NCBI Taxonomy" id="261658"/>
    <lineage>
        <taxon>Eukaryota</taxon>
        <taxon>Amoebozoa</taxon>
        <taxon>Evosea</taxon>
        <taxon>Eumycetozoa</taxon>
        <taxon>Dictyostelia</taxon>
        <taxon>Acytosteliales</taxon>
        <taxon>Cavenderiaceae</taxon>
        <taxon>Cavenderia</taxon>
    </lineage>
</organism>
<dbReference type="AlphaFoldDB" id="F4PYG5"/>
<keyword evidence="1" id="KW-0812">Transmembrane</keyword>
<dbReference type="OMA" id="GPYVGWW"/>
<dbReference type="PANTHER" id="PTHR38736:SF2">
    <property type="entry name" value="TRANSMEMBRANE PROTEIN"/>
    <property type="match status" value="1"/>
</dbReference>
<dbReference type="Proteomes" id="UP000007797">
    <property type="component" value="Unassembled WGS sequence"/>
</dbReference>
<evidence type="ECO:0008006" key="4">
    <source>
        <dbReference type="Google" id="ProtNLM"/>
    </source>
</evidence>
<feature type="transmembrane region" description="Helical" evidence="1">
    <location>
        <begin position="175"/>
        <end position="196"/>
    </location>
</feature>
<keyword evidence="1" id="KW-0472">Membrane</keyword>
<keyword evidence="3" id="KW-1185">Reference proteome</keyword>
<name>F4PYG5_CACFS</name>
<evidence type="ECO:0000313" key="3">
    <source>
        <dbReference type="Proteomes" id="UP000007797"/>
    </source>
</evidence>
<dbReference type="RefSeq" id="XP_004357502.1">
    <property type="nucleotide sequence ID" value="XM_004357445.1"/>
</dbReference>
<evidence type="ECO:0000313" key="2">
    <source>
        <dbReference type="EMBL" id="EGG19231.1"/>
    </source>
</evidence>
<protein>
    <recommendedName>
        <fullName evidence="4">Transmembrane protein</fullName>
    </recommendedName>
</protein>
<proteinExistence type="predicted"/>
<reference evidence="3" key="1">
    <citation type="journal article" date="2011" name="Genome Res.">
        <title>Phylogeny-wide analysis of social amoeba genomes highlights ancient origins for complex intercellular communication.</title>
        <authorList>
            <person name="Heidel A.J."/>
            <person name="Lawal H.M."/>
            <person name="Felder M."/>
            <person name="Schilde C."/>
            <person name="Helps N.R."/>
            <person name="Tunggal B."/>
            <person name="Rivero F."/>
            <person name="John U."/>
            <person name="Schleicher M."/>
            <person name="Eichinger L."/>
            <person name="Platzer M."/>
            <person name="Noegel A.A."/>
            <person name="Schaap P."/>
            <person name="Gloeckner G."/>
        </authorList>
    </citation>
    <scope>NUCLEOTIDE SEQUENCE [LARGE SCALE GENOMIC DNA]</scope>
    <source>
        <strain evidence="3">SH3</strain>
    </source>
</reference>
<evidence type="ECO:0000256" key="1">
    <source>
        <dbReference type="SAM" id="Phobius"/>
    </source>
</evidence>
<dbReference type="OrthoDB" id="20693at2759"/>
<dbReference type="PANTHER" id="PTHR38736">
    <property type="entry name" value="TRANSMEMBRANE PROTEIN-RELATED"/>
    <property type="match status" value="1"/>
</dbReference>
<keyword evidence="1" id="KW-1133">Transmembrane helix</keyword>